<keyword evidence="9 11" id="KW-0067">ATP-binding</keyword>
<dbReference type="EC" id="2.7.1.20" evidence="4 11"/>
<protein>
    <recommendedName>
        <fullName evidence="4 11">Adenosine kinase</fullName>
        <shortName evidence="11">AK</shortName>
        <ecNumber evidence="4 11">2.7.1.20</ecNumber>
    </recommendedName>
    <alternativeName>
        <fullName evidence="11">Adenosine 5'-phosphotransferase</fullName>
    </alternativeName>
</protein>
<dbReference type="SUPFAM" id="SSF53613">
    <property type="entry name" value="Ribokinase-like"/>
    <property type="match status" value="1"/>
</dbReference>
<evidence type="ECO:0000256" key="9">
    <source>
        <dbReference type="ARBA" id="ARBA00022840"/>
    </source>
</evidence>
<comment type="catalytic activity">
    <reaction evidence="11">
        <text>adenosine + ATP = AMP + ADP + H(+)</text>
        <dbReference type="Rhea" id="RHEA:20824"/>
        <dbReference type="ChEBI" id="CHEBI:15378"/>
        <dbReference type="ChEBI" id="CHEBI:16335"/>
        <dbReference type="ChEBI" id="CHEBI:30616"/>
        <dbReference type="ChEBI" id="CHEBI:456215"/>
        <dbReference type="ChEBI" id="CHEBI:456216"/>
        <dbReference type="EC" id="2.7.1.20"/>
    </reaction>
</comment>
<feature type="active site" description="Proton acceptor" evidence="10">
    <location>
        <position position="312"/>
    </location>
</feature>
<dbReference type="SMR" id="A0A836H7Y2"/>
<dbReference type="Gene3D" id="3.40.1190.20">
    <property type="match status" value="1"/>
</dbReference>
<dbReference type="GO" id="GO:0044209">
    <property type="term" value="P:AMP salvage"/>
    <property type="evidence" value="ECO:0007669"/>
    <property type="project" value="UniProtKB-UniRule"/>
</dbReference>
<reference evidence="14" key="2">
    <citation type="journal article" date="2021" name="Sci. Data">
        <title>Chromosome-scale genome sequencing, assembly and annotation of six genomes from subfamily Leishmaniinae.</title>
        <authorList>
            <person name="Almutairi H."/>
            <person name="Urbaniak M.D."/>
            <person name="Bates M.D."/>
            <person name="Jariyapan N."/>
            <person name="Kwakye-Nuako G."/>
            <person name="Thomaz Soccol V."/>
            <person name="Al-Salem W.S."/>
            <person name="Dillon R.J."/>
            <person name="Bates P.A."/>
            <person name="Gatherer D."/>
        </authorList>
    </citation>
    <scope>NUCLEOTIDE SEQUENCE [LARGE SCALE GENOMIC DNA]</scope>
</reference>
<evidence type="ECO:0000256" key="11">
    <source>
        <dbReference type="RuleBase" id="RU368116"/>
    </source>
</evidence>
<dbReference type="InterPro" id="IPR001805">
    <property type="entry name" value="Adenokinase"/>
</dbReference>
<evidence type="ECO:0000256" key="4">
    <source>
        <dbReference type="ARBA" id="ARBA00012119"/>
    </source>
</evidence>
<dbReference type="GO" id="GO:0006144">
    <property type="term" value="P:purine nucleobase metabolic process"/>
    <property type="evidence" value="ECO:0007669"/>
    <property type="project" value="TreeGrafter"/>
</dbReference>
<dbReference type="GO" id="GO:0005524">
    <property type="term" value="F:ATP binding"/>
    <property type="evidence" value="ECO:0007669"/>
    <property type="project" value="UniProtKB-UniRule"/>
</dbReference>
<comment type="similarity">
    <text evidence="3 11">Belongs to the carbohydrate kinase PfkB family.</text>
</comment>
<dbReference type="GO" id="GO:0004001">
    <property type="term" value="F:adenosine kinase activity"/>
    <property type="evidence" value="ECO:0007669"/>
    <property type="project" value="UniProtKB-UniRule"/>
</dbReference>
<keyword evidence="14" id="KW-1185">Reference proteome</keyword>
<dbReference type="InterPro" id="IPR029056">
    <property type="entry name" value="Ribokinase-like"/>
</dbReference>
<evidence type="ECO:0000256" key="2">
    <source>
        <dbReference type="ARBA" id="ARBA00004801"/>
    </source>
</evidence>
<sequence>MSSEHLLPLYVQCNPLLDIIVDVDDCFLKQYHLEKDCAYIYGPQYRTLFETILAHDTLSVAPGGSGLKTARVAQWAWTHVLQRTGHVMYVGCVGKDKHGDRIRATAEAEGVTMQLEVSDDKCSGLCAVCRNGDARTLIAHPSSASFLSDDFVSSSAVQEGLRSATIVYTTAYASVSRVQQTLRLITSSRSRTLPDGTKQLVAMGLSNKHVLDDFGEDLVDVLGKIDIIIGNQEEVKDLAMMLQWVPSEMSDLELTKKIATEMMYDHHAVRRVIMTRGAAPVIYATSDGETGEVPVVAIRTGSRKLVATGAGDAFAGAFLAAFAAKHGDMAFCCRLGAQAAALVINHGITTLPTDEVGLAKLHAWCREEDAC</sequence>
<dbReference type="Proteomes" id="UP000674143">
    <property type="component" value="Unassembled WGS sequence"/>
</dbReference>
<dbReference type="InterPro" id="IPR011611">
    <property type="entry name" value="PfkB_dom"/>
</dbReference>
<dbReference type="PANTHER" id="PTHR45769:SF3">
    <property type="entry name" value="ADENOSINE KINASE"/>
    <property type="match status" value="1"/>
</dbReference>
<dbReference type="RefSeq" id="XP_067061087.1">
    <property type="nucleotide sequence ID" value="XM_067204050.1"/>
</dbReference>
<dbReference type="Gene3D" id="3.30.1110.10">
    <property type="match status" value="1"/>
</dbReference>
<comment type="pathway">
    <text evidence="2 11">Purine metabolism; AMP biosynthesis via salvage pathway; AMP from adenosine: step 1/1.</text>
</comment>
<comment type="function">
    <text evidence="11">ATP dependent phosphorylation of adenosine and other related nucleoside analogs to monophosphate derivatives.</text>
</comment>
<evidence type="ECO:0000313" key="14">
    <source>
        <dbReference type="Proteomes" id="UP000674143"/>
    </source>
</evidence>
<keyword evidence="7 11" id="KW-0547">Nucleotide-binding</keyword>
<dbReference type="AlphaFoldDB" id="A0A836H7Y2"/>
<reference evidence="14" key="1">
    <citation type="journal article" date="2021" name="Microbiol. Resour. Announc.">
        <title>LGAAP: Leishmaniinae Genome Assembly and Annotation Pipeline.</title>
        <authorList>
            <person name="Almutairi H."/>
            <person name="Urbaniak M.D."/>
            <person name="Bates M.D."/>
            <person name="Jariyapan N."/>
            <person name="Kwakye-Nuako G."/>
            <person name="Thomaz-Soccol V."/>
            <person name="Al-Salem W.S."/>
            <person name="Dillon R.J."/>
            <person name="Bates P.A."/>
            <person name="Gatherer D."/>
        </authorList>
    </citation>
    <scope>NUCLEOTIDE SEQUENCE [LARGE SCALE GENOMIC DNA]</scope>
</reference>
<comment type="cofactor">
    <cofactor evidence="1 11">
        <name>Mg(2+)</name>
        <dbReference type="ChEBI" id="CHEBI:18420"/>
    </cofactor>
</comment>
<proteinExistence type="inferred from homology"/>
<evidence type="ECO:0000256" key="3">
    <source>
        <dbReference type="ARBA" id="ARBA00010688"/>
    </source>
</evidence>
<dbReference type="PANTHER" id="PTHR45769">
    <property type="entry name" value="ADENOSINE KINASE"/>
    <property type="match status" value="1"/>
</dbReference>
<keyword evidence="5 11" id="KW-0808">Transferase</keyword>
<dbReference type="GO" id="GO:0005829">
    <property type="term" value="C:cytosol"/>
    <property type="evidence" value="ECO:0007669"/>
    <property type="project" value="TreeGrafter"/>
</dbReference>
<evidence type="ECO:0000256" key="7">
    <source>
        <dbReference type="ARBA" id="ARBA00022741"/>
    </source>
</evidence>
<dbReference type="GO" id="GO:0006166">
    <property type="term" value="P:purine ribonucleoside salvage"/>
    <property type="evidence" value="ECO:0007669"/>
    <property type="project" value="UniProtKB-KW"/>
</dbReference>
<evidence type="ECO:0000256" key="1">
    <source>
        <dbReference type="ARBA" id="ARBA00001946"/>
    </source>
</evidence>
<keyword evidence="11" id="KW-0460">Magnesium</keyword>
<organism evidence="13 14">
    <name type="scientific">Leishmania orientalis</name>
    <dbReference type="NCBI Taxonomy" id="2249476"/>
    <lineage>
        <taxon>Eukaryota</taxon>
        <taxon>Discoba</taxon>
        <taxon>Euglenozoa</taxon>
        <taxon>Kinetoplastea</taxon>
        <taxon>Metakinetoplastina</taxon>
        <taxon>Trypanosomatida</taxon>
        <taxon>Trypanosomatidae</taxon>
        <taxon>Leishmaniinae</taxon>
        <taxon>Leishmania</taxon>
    </lineage>
</organism>
<dbReference type="UniPathway" id="UPA00588">
    <property type="reaction ID" value="UER00659"/>
</dbReference>
<dbReference type="Pfam" id="PF00294">
    <property type="entry name" value="PfkB"/>
    <property type="match status" value="1"/>
</dbReference>
<dbReference type="GO" id="GO:0005634">
    <property type="term" value="C:nucleus"/>
    <property type="evidence" value="ECO:0007669"/>
    <property type="project" value="TreeGrafter"/>
</dbReference>
<name>A0A836H7Y2_9TRYP</name>
<dbReference type="EMBL" id="JAFHLR010000030">
    <property type="protein sequence ID" value="KAG5472691.1"/>
    <property type="molecule type" value="Genomic_DNA"/>
</dbReference>
<keyword evidence="8 11" id="KW-0418">Kinase</keyword>
<dbReference type="GeneID" id="92357984"/>
<feature type="domain" description="Carbohydrate kinase PfkB" evidence="12">
    <location>
        <begin position="43"/>
        <end position="352"/>
    </location>
</feature>
<evidence type="ECO:0000256" key="6">
    <source>
        <dbReference type="ARBA" id="ARBA00022726"/>
    </source>
</evidence>
<comment type="caution">
    <text evidence="13">The sequence shown here is derived from an EMBL/GenBank/DDBJ whole genome shotgun (WGS) entry which is preliminary data.</text>
</comment>
<keyword evidence="6 11" id="KW-0660">Purine salvage</keyword>
<evidence type="ECO:0000256" key="10">
    <source>
        <dbReference type="PIRSR" id="PIRSR601805-1"/>
    </source>
</evidence>
<gene>
    <name evidence="13" type="ORF">LSCM4_02013</name>
</gene>
<evidence type="ECO:0000259" key="12">
    <source>
        <dbReference type="Pfam" id="PF00294"/>
    </source>
</evidence>
<dbReference type="KEGG" id="loi:92357984"/>
<dbReference type="CDD" id="cd01168">
    <property type="entry name" value="adenosine_kinase"/>
    <property type="match status" value="1"/>
</dbReference>
<evidence type="ECO:0000256" key="8">
    <source>
        <dbReference type="ARBA" id="ARBA00022777"/>
    </source>
</evidence>
<evidence type="ECO:0000256" key="5">
    <source>
        <dbReference type="ARBA" id="ARBA00022679"/>
    </source>
</evidence>
<evidence type="ECO:0000313" key="13">
    <source>
        <dbReference type="EMBL" id="KAG5472691.1"/>
    </source>
</evidence>
<accession>A0A836H7Y2</accession>